<comment type="similarity">
    <text evidence="1">Belongs to the reverse transcriptase family. Telomerase subfamily.</text>
</comment>
<keyword evidence="1" id="KW-0548">Nucleotidyltransferase</keyword>
<keyword evidence="1" id="KW-0779">Telomere</keyword>
<comment type="catalytic activity">
    <reaction evidence="1">
        <text>DNA(n) + a 2'-deoxyribonucleoside 5'-triphosphate = DNA(n+1) + diphosphate</text>
        <dbReference type="Rhea" id="RHEA:22508"/>
        <dbReference type="Rhea" id="RHEA-COMP:17339"/>
        <dbReference type="Rhea" id="RHEA-COMP:17340"/>
        <dbReference type="ChEBI" id="CHEBI:33019"/>
        <dbReference type="ChEBI" id="CHEBI:61560"/>
        <dbReference type="ChEBI" id="CHEBI:173112"/>
        <dbReference type="EC" id="2.7.7.49"/>
    </reaction>
</comment>
<evidence type="ECO:0000313" key="4">
    <source>
        <dbReference type="Proteomes" id="UP000799750"/>
    </source>
</evidence>
<dbReference type="Pfam" id="PF21399">
    <property type="entry name" value="TERT_C"/>
    <property type="match status" value="1"/>
</dbReference>
<dbReference type="Gene3D" id="1.10.357.90">
    <property type="match status" value="1"/>
</dbReference>
<keyword evidence="1" id="KW-0808">Transferase</keyword>
<keyword evidence="1" id="KW-0479">Metal-binding</keyword>
<comment type="subcellular location">
    <subcellularLocation>
        <location evidence="1">Nucleus</location>
    </subcellularLocation>
    <subcellularLocation>
        <location evidence="1">Chromosome</location>
        <location evidence="1">Telomere</location>
    </subcellularLocation>
</comment>
<dbReference type="OrthoDB" id="289721at2759"/>
<dbReference type="InterPro" id="IPR003545">
    <property type="entry name" value="Telomerase_RT"/>
</dbReference>
<dbReference type="PANTHER" id="PTHR12066:SF0">
    <property type="entry name" value="TELOMERASE REVERSE TRANSCRIPTASE"/>
    <property type="match status" value="1"/>
</dbReference>
<dbReference type="GO" id="GO:0000781">
    <property type="term" value="C:chromosome, telomeric region"/>
    <property type="evidence" value="ECO:0007669"/>
    <property type="project" value="UniProtKB-SubCell"/>
</dbReference>
<dbReference type="Proteomes" id="UP000799750">
    <property type="component" value="Unassembled WGS sequence"/>
</dbReference>
<reference evidence="3" key="1">
    <citation type="journal article" date="2020" name="Stud. Mycol.">
        <title>101 Dothideomycetes genomes: a test case for predicting lifestyles and emergence of pathogens.</title>
        <authorList>
            <person name="Haridas S."/>
            <person name="Albert R."/>
            <person name="Binder M."/>
            <person name="Bloem J."/>
            <person name="Labutti K."/>
            <person name="Salamov A."/>
            <person name="Andreopoulos B."/>
            <person name="Baker S."/>
            <person name="Barry K."/>
            <person name="Bills G."/>
            <person name="Bluhm B."/>
            <person name="Cannon C."/>
            <person name="Castanera R."/>
            <person name="Culley D."/>
            <person name="Daum C."/>
            <person name="Ezra D."/>
            <person name="Gonzalez J."/>
            <person name="Henrissat B."/>
            <person name="Kuo A."/>
            <person name="Liang C."/>
            <person name="Lipzen A."/>
            <person name="Lutzoni F."/>
            <person name="Magnuson J."/>
            <person name="Mondo S."/>
            <person name="Nolan M."/>
            <person name="Ohm R."/>
            <person name="Pangilinan J."/>
            <person name="Park H.-J."/>
            <person name="Ramirez L."/>
            <person name="Alfaro M."/>
            <person name="Sun H."/>
            <person name="Tritt A."/>
            <person name="Yoshinaga Y."/>
            <person name="Zwiers L.-H."/>
            <person name="Turgeon B."/>
            <person name="Goodwin S."/>
            <person name="Spatafora J."/>
            <person name="Crous P."/>
            <person name="Grigoriev I."/>
        </authorList>
    </citation>
    <scope>NUCLEOTIDE SEQUENCE</scope>
    <source>
        <strain evidence="3">CBS 269.34</strain>
    </source>
</reference>
<feature type="domain" description="Telomerase reverse transcriptase C-terminal extension" evidence="2">
    <location>
        <begin position="1"/>
        <end position="109"/>
    </location>
</feature>
<dbReference type="InterPro" id="IPR049139">
    <property type="entry name" value="TERT_C"/>
</dbReference>
<evidence type="ECO:0000313" key="3">
    <source>
        <dbReference type="EMBL" id="KAF2499752.1"/>
    </source>
</evidence>
<dbReference type="GO" id="GO:0007004">
    <property type="term" value="P:telomere maintenance via telomerase"/>
    <property type="evidence" value="ECO:0007669"/>
    <property type="project" value="TreeGrafter"/>
</dbReference>
<keyword evidence="1" id="KW-0539">Nucleus</keyword>
<sequence length="135" mass="15258">MFLDTGFNSLDTVLANVYQSFLEAAVRCAEYMRQLATSRKPNSRLLIKTIDHLVALAAVLLQRPSRRVTTTHQRRCAVGRRQVQWLCCTAFHAVFHKRQTQHRELLRWLDSSLAAVVPTSRAELQLLAAATAGRA</sequence>
<keyword evidence="1" id="KW-0695">RNA-directed DNA polymerase</keyword>
<comment type="function">
    <text evidence="1">Telomerase is a ribonucleoprotein enzyme essential for the replication of chromosome termini in most eukaryotes. It elongates telomeres. It is a reverse transcriptase that adds simple sequence repeats to chromosome ends by copying a template sequence within the RNA component of the enzyme.</text>
</comment>
<dbReference type="GO" id="GO:0070034">
    <property type="term" value="F:telomerase RNA binding"/>
    <property type="evidence" value="ECO:0007669"/>
    <property type="project" value="TreeGrafter"/>
</dbReference>
<accession>A0A6A6R5S8</accession>
<organism evidence="3 4">
    <name type="scientific">Lophium mytilinum</name>
    <dbReference type="NCBI Taxonomy" id="390894"/>
    <lineage>
        <taxon>Eukaryota</taxon>
        <taxon>Fungi</taxon>
        <taxon>Dikarya</taxon>
        <taxon>Ascomycota</taxon>
        <taxon>Pezizomycotina</taxon>
        <taxon>Dothideomycetes</taxon>
        <taxon>Pleosporomycetidae</taxon>
        <taxon>Mytilinidiales</taxon>
        <taxon>Mytilinidiaceae</taxon>
        <taxon>Lophium</taxon>
    </lineage>
</organism>
<protein>
    <recommendedName>
        <fullName evidence="1">Telomerase reverse transcriptase</fullName>
        <ecNumber evidence="1">2.7.7.49</ecNumber>
    </recommendedName>
    <alternativeName>
        <fullName evidence="1">Telomerase catalytic subunit</fullName>
    </alternativeName>
</protein>
<dbReference type="GO" id="GO:0042162">
    <property type="term" value="F:telomeric DNA binding"/>
    <property type="evidence" value="ECO:0007669"/>
    <property type="project" value="TreeGrafter"/>
</dbReference>
<keyword evidence="1" id="KW-0158">Chromosome</keyword>
<dbReference type="GO" id="GO:0003720">
    <property type="term" value="F:telomerase activity"/>
    <property type="evidence" value="ECO:0007669"/>
    <property type="project" value="InterPro"/>
</dbReference>
<keyword evidence="4" id="KW-1185">Reference proteome</keyword>
<dbReference type="GO" id="GO:0046872">
    <property type="term" value="F:metal ion binding"/>
    <property type="evidence" value="ECO:0007669"/>
    <property type="project" value="UniProtKB-KW"/>
</dbReference>
<dbReference type="GO" id="GO:0000333">
    <property type="term" value="C:telomerase catalytic core complex"/>
    <property type="evidence" value="ECO:0007669"/>
    <property type="project" value="TreeGrafter"/>
</dbReference>
<dbReference type="AlphaFoldDB" id="A0A6A6R5S8"/>
<name>A0A6A6R5S8_9PEZI</name>
<keyword evidence="1" id="KW-0460">Magnesium</keyword>
<gene>
    <name evidence="3" type="ORF">BU16DRAFT_282256</name>
</gene>
<evidence type="ECO:0000259" key="2">
    <source>
        <dbReference type="Pfam" id="PF21399"/>
    </source>
</evidence>
<dbReference type="PANTHER" id="PTHR12066">
    <property type="entry name" value="TELOMERASE REVERSE TRANSCRIPTASE"/>
    <property type="match status" value="1"/>
</dbReference>
<dbReference type="EC" id="2.7.7.49" evidence="1"/>
<dbReference type="EMBL" id="MU004184">
    <property type="protein sequence ID" value="KAF2499752.1"/>
    <property type="molecule type" value="Genomic_DNA"/>
</dbReference>
<proteinExistence type="inferred from homology"/>
<evidence type="ECO:0000256" key="1">
    <source>
        <dbReference type="RuleBase" id="RU365061"/>
    </source>
</evidence>